<dbReference type="STRING" id="659014.SAMN04487996_1186"/>
<evidence type="ECO:0000313" key="2">
    <source>
        <dbReference type="Proteomes" id="UP000198748"/>
    </source>
</evidence>
<gene>
    <name evidence="1" type="ORF">SAMN04487996_1186</name>
</gene>
<dbReference type="RefSeq" id="WP_090156019.1">
    <property type="nucleotide sequence ID" value="NZ_FNAN01000018.1"/>
</dbReference>
<evidence type="ECO:0000313" key="1">
    <source>
        <dbReference type="EMBL" id="SDG36847.1"/>
    </source>
</evidence>
<protein>
    <recommendedName>
        <fullName evidence="3">PD-(D/E)XK nuclease superfamily protein</fullName>
    </recommendedName>
</protein>
<reference evidence="2" key="1">
    <citation type="submission" date="2016-10" db="EMBL/GenBank/DDBJ databases">
        <authorList>
            <person name="Varghese N."/>
            <person name="Submissions S."/>
        </authorList>
    </citation>
    <scope>NUCLEOTIDE SEQUENCE [LARGE SCALE GENOMIC DNA]</scope>
    <source>
        <strain evidence="2">DSM 25329</strain>
    </source>
</reference>
<dbReference type="EMBL" id="FNAN01000018">
    <property type="protein sequence ID" value="SDG36847.1"/>
    <property type="molecule type" value="Genomic_DNA"/>
</dbReference>
<dbReference type="Proteomes" id="UP000198748">
    <property type="component" value="Unassembled WGS sequence"/>
</dbReference>
<name>A0A1G7TNE2_9BACT</name>
<organism evidence="1 2">
    <name type="scientific">Dyadobacter soli</name>
    <dbReference type="NCBI Taxonomy" id="659014"/>
    <lineage>
        <taxon>Bacteria</taxon>
        <taxon>Pseudomonadati</taxon>
        <taxon>Bacteroidota</taxon>
        <taxon>Cytophagia</taxon>
        <taxon>Cytophagales</taxon>
        <taxon>Spirosomataceae</taxon>
        <taxon>Dyadobacter</taxon>
    </lineage>
</organism>
<dbReference type="OrthoDB" id="943289at2"/>
<proteinExistence type="predicted"/>
<sequence>MISTTVKYKLYPSLLGCFDRFERGYIDEQALLDRINRVPMPQTEAQFRGVSFEDAVIKGIGEETFDPEILSKVRSFLPRPMLKTQVYCEYQLNDSLIYGYVDVIGKMLAVDIKTTSNYRPGCFAKSHQNFYLPALRAKGIRSLRYVITDFNDVYVEEYDQLTDFTYQEEQAARFCTFLETYRDRITDLRVFARI</sequence>
<evidence type="ECO:0008006" key="3">
    <source>
        <dbReference type="Google" id="ProtNLM"/>
    </source>
</evidence>
<accession>A0A1G7TNE2</accession>
<dbReference type="AlphaFoldDB" id="A0A1G7TNE2"/>
<keyword evidence="2" id="KW-1185">Reference proteome</keyword>